<sequence>MNSSLRRWASAACCTLMLLSCASAQASATFPALGQDALSVRYPERNVLQAAAMAGTRVVAAGEHGIVVLSDDGGRNWRQAARVPVAVTLTALQFVDARQGWAVGHGGVILHTNDGGNTWQRQTDGTQLGRIALDAATDRVRQFPADRETLAQLEIAKQVAANSATAPLLDLWFVDASHGFVVGAYNQFFETTDGGKTWTSAADRLVNPKGLHLYSIRARGDVVLISGEQGLLLRSRDGARHFRPLSSPYEGSWFSSVFLSDREIVIAGLRGNAFYSSDAGESWTRFAGAGQVSFSSAVALANGAVLLSNQAGQCFVGFMGGRLTLLDVPPQPPLSAVLPLDAGDILALGAAGVLRLALPSPPSRSVAR</sequence>
<evidence type="ECO:0000313" key="5">
    <source>
        <dbReference type="EMBL" id="AJC22897.2"/>
    </source>
</evidence>
<keyword evidence="1" id="KW-0602">Photosynthesis</keyword>
<dbReference type="SUPFAM" id="SSF110296">
    <property type="entry name" value="Oligoxyloglucan reducing end-specific cellobiohydrolase"/>
    <property type="match status" value="1"/>
</dbReference>
<evidence type="ECO:0000256" key="3">
    <source>
        <dbReference type="SAM" id="SignalP"/>
    </source>
</evidence>
<dbReference type="Gene3D" id="2.130.10.10">
    <property type="entry name" value="YVTN repeat-like/Quinoprotein amine dehydrogenase"/>
    <property type="match status" value="2"/>
</dbReference>
<dbReference type="PANTHER" id="PTHR47199:SF2">
    <property type="entry name" value="PHOTOSYSTEM II STABILITY_ASSEMBLY FACTOR HCF136, CHLOROPLASTIC"/>
    <property type="match status" value="1"/>
</dbReference>
<organism evidence="5 6">
    <name type="scientific">Pandoraea pulmonicola</name>
    <dbReference type="NCBI Taxonomy" id="93221"/>
    <lineage>
        <taxon>Bacteria</taxon>
        <taxon>Pseudomonadati</taxon>
        <taxon>Pseudomonadota</taxon>
        <taxon>Betaproteobacteria</taxon>
        <taxon>Burkholderiales</taxon>
        <taxon>Burkholderiaceae</taxon>
        <taxon>Pandoraea</taxon>
    </lineage>
</organism>
<dbReference type="PROSITE" id="PS51257">
    <property type="entry name" value="PROKAR_LIPOPROTEIN"/>
    <property type="match status" value="1"/>
</dbReference>
<evidence type="ECO:0000313" key="6">
    <source>
        <dbReference type="Proteomes" id="UP000035086"/>
    </source>
</evidence>
<dbReference type="Proteomes" id="UP000035086">
    <property type="component" value="Chromosome"/>
</dbReference>
<accession>A0ABM5S545</accession>
<reference evidence="5" key="1">
    <citation type="submission" date="2016-11" db="EMBL/GenBank/DDBJ databases">
        <title>Complete Genome Sequencing of Pandoraea pulmonicola DSM 16583.</title>
        <authorList>
            <person name="Chan K.-G."/>
        </authorList>
    </citation>
    <scope>NUCLEOTIDE SEQUENCE</scope>
    <source>
        <strain evidence="5">DSM 16583</strain>
    </source>
</reference>
<keyword evidence="6" id="KW-1185">Reference proteome</keyword>
<keyword evidence="3" id="KW-0732">Signal</keyword>
<protein>
    <recommendedName>
        <fullName evidence="4">Photosynthesis system II assembly factor Ycf48/Hcf136-like domain-containing protein</fullName>
    </recommendedName>
</protein>
<evidence type="ECO:0000256" key="1">
    <source>
        <dbReference type="ARBA" id="ARBA00022531"/>
    </source>
</evidence>
<dbReference type="RefSeq" id="WP_072637083.1">
    <property type="nucleotide sequence ID" value="NZ_CP010310.2"/>
</dbReference>
<gene>
    <name evidence="5" type="ORF">RO07_24980</name>
</gene>
<dbReference type="InterPro" id="IPR015943">
    <property type="entry name" value="WD40/YVTN_repeat-like_dom_sf"/>
</dbReference>
<dbReference type="InterPro" id="IPR028203">
    <property type="entry name" value="PSII_CF48-like_dom"/>
</dbReference>
<name>A0ABM5S545_PANPU</name>
<evidence type="ECO:0000256" key="2">
    <source>
        <dbReference type="ARBA" id="ARBA00023276"/>
    </source>
</evidence>
<proteinExistence type="predicted"/>
<feature type="signal peptide" evidence="3">
    <location>
        <begin position="1"/>
        <end position="26"/>
    </location>
</feature>
<dbReference type="CDD" id="cd15482">
    <property type="entry name" value="Sialidase_non-viral"/>
    <property type="match status" value="1"/>
</dbReference>
<keyword evidence="2" id="KW-0604">Photosystem II</keyword>
<feature type="domain" description="Photosynthesis system II assembly factor Ycf48/Hcf136-like" evidence="4">
    <location>
        <begin position="165"/>
        <end position="284"/>
    </location>
</feature>
<dbReference type="Pfam" id="PF14870">
    <property type="entry name" value="PSII_BNR"/>
    <property type="match status" value="1"/>
</dbReference>
<dbReference type="PANTHER" id="PTHR47199">
    <property type="entry name" value="PHOTOSYSTEM II STABILITY/ASSEMBLY FACTOR HCF136, CHLOROPLASTIC"/>
    <property type="match status" value="1"/>
</dbReference>
<feature type="chain" id="PRO_5045272855" description="Photosynthesis system II assembly factor Ycf48/Hcf136-like domain-containing protein" evidence="3">
    <location>
        <begin position="27"/>
        <end position="368"/>
    </location>
</feature>
<dbReference type="EMBL" id="CP010310">
    <property type="protein sequence ID" value="AJC22897.2"/>
    <property type="molecule type" value="Genomic_DNA"/>
</dbReference>
<evidence type="ECO:0000259" key="4">
    <source>
        <dbReference type="Pfam" id="PF14870"/>
    </source>
</evidence>